<gene>
    <name evidence="2" type="ORF">CR165_19045</name>
</gene>
<dbReference type="EMBL" id="PDOA01000017">
    <property type="protein sequence ID" value="PWC27207.1"/>
    <property type="molecule type" value="Genomic_DNA"/>
</dbReference>
<protein>
    <submittedName>
        <fullName evidence="2">Ribonuclease activity regulator RraA</fullName>
    </submittedName>
</protein>
<keyword evidence="1" id="KW-0460">Magnesium</keyword>
<comment type="cofactor">
    <cofactor evidence="1">
        <name>Mg(2+)</name>
        <dbReference type="ChEBI" id="CHEBI:18420"/>
    </cofactor>
</comment>
<dbReference type="AlphaFoldDB" id="A0A2U1UZX9"/>
<dbReference type="InterPro" id="IPR036704">
    <property type="entry name" value="RraA/RraA-like_sf"/>
</dbReference>
<dbReference type="Proteomes" id="UP000245048">
    <property type="component" value="Unassembled WGS sequence"/>
</dbReference>
<dbReference type="SUPFAM" id="SSF89562">
    <property type="entry name" value="RraA-like"/>
    <property type="match status" value="1"/>
</dbReference>
<evidence type="ECO:0000256" key="1">
    <source>
        <dbReference type="PIRSR" id="PIRSR605493-1"/>
    </source>
</evidence>
<sequence>MALSPETRDKLKQVSTATLATALFKRGFRSQMIQGVQPLRPMAESMVGEAFTLRYMPAREDLNKLDVFRDRAHPQRKAVEECPPGAVMVMDSRKDPRAASAGGILVTRLQQRGVAGVVTDGGFRDSAEIATLDMPSFHARPSAPTNLTLHQAIDINVPIGCGDAPVFPGDVIVGDNDGVIVIPAHLADEIATEATEMTAFEDFVTEKVRGGQSILGLYPPTDESNLAAFAEWRKANGR</sequence>
<dbReference type="RefSeq" id="WP_109518538.1">
    <property type="nucleotide sequence ID" value="NZ_JBHSCH010000002.1"/>
</dbReference>
<dbReference type="GO" id="GO:0046872">
    <property type="term" value="F:metal ion binding"/>
    <property type="evidence" value="ECO:0007669"/>
    <property type="project" value="UniProtKB-KW"/>
</dbReference>
<dbReference type="Gene3D" id="3.50.30.40">
    <property type="entry name" value="Ribonuclease E inhibitor RraA/RraA-like"/>
    <property type="match status" value="1"/>
</dbReference>
<dbReference type="OrthoDB" id="9805307at2"/>
<accession>A0A2U1UZX9</accession>
<feature type="binding site" evidence="1">
    <location>
        <begin position="102"/>
        <end position="105"/>
    </location>
    <ligand>
        <name>substrate</name>
    </ligand>
</feature>
<dbReference type="PANTHER" id="PTHR33254">
    <property type="entry name" value="4-HYDROXY-4-METHYL-2-OXOGLUTARATE ALDOLASE 3-RELATED"/>
    <property type="match status" value="1"/>
</dbReference>
<dbReference type="CDD" id="cd16841">
    <property type="entry name" value="RraA_family"/>
    <property type="match status" value="1"/>
</dbReference>
<dbReference type="InterPro" id="IPR005493">
    <property type="entry name" value="RraA/RraA-like"/>
</dbReference>
<evidence type="ECO:0000313" key="2">
    <source>
        <dbReference type="EMBL" id="PWC27207.1"/>
    </source>
</evidence>
<keyword evidence="3" id="KW-1185">Reference proteome</keyword>
<organism evidence="2 3">
    <name type="scientific">Teichococcus aestuarii</name>
    <dbReference type="NCBI Taxonomy" id="568898"/>
    <lineage>
        <taxon>Bacteria</taxon>
        <taxon>Pseudomonadati</taxon>
        <taxon>Pseudomonadota</taxon>
        <taxon>Alphaproteobacteria</taxon>
        <taxon>Acetobacterales</taxon>
        <taxon>Roseomonadaceae</taxon>
        <taxon>Roseomonas</taxon>
    </lineage>
</organism>
<proteinExistence type="predicted"/>
<dbReference type="NCBIfam" id="NF006093">
    <property type="entry name" value="PRK08245.1"/>
    <property type="match status" value="1"/>
</dbReference>
<feature type="binding site" evidence="1">
    <location>
        <position position="124"/>
    </location>
    <ligand>
        <name>Mg(2+)</name>
        <dbReference type="ChEBI" id="CHEBI:18420"/>
    </ligand>
</feature>
<dbReference type="Pfam" id="PF03737">
    <property type="entry name" value="RraA-like"/>
    <property type="match status" value="1"/>
</dbReference>
<feature type="binding site" evidence="1">
    <location>
        <position position="125"/>
    </location>
    <ligand>
        <name>Mg(2+)</name>
        <dbReference type="ChEBI" id="CHEBI:18420"/>
    </ligand>
</feature>
<evidence type="ECO:0000313" key="3">
    <source>
        <dbReference type="Proteomes" id="UP000245048"/>
    </source>
</evidence>
<dbReference type="PANTHER" id="PTHR33254:SF16">
    <property type="entry name" value="BLR3842 PROTEIN"/>
    <property type="match status" value="1"/>
</dbReference>
<reference evidence="3" key="1">
    <citation type="submission" date="2017-10" db="EMBL/GenBank/DDBJ databases">
        <authorList>
            <person name="Toshchakov S.V."/>
            <person name="Goeva M.A."/>
        </authorList>
    </citation>
    <scope>NUCLEOTIDE SEQUENCE [LARGE SCALE GENOMIC DNA]</scope>
    <source>
        <strain evidence="3">JR1/69-1-13</strain>
    </source>
</reference>
<keyword evidence="1" id="KW-0479">Metal-binding</keyword>
<comment type="caution">
    <text evidence="2">The sequence shown here is derived from an EMBL/GenBank/DDBJ whole genome shotgun (WGS) entry which is preliminary data.</text>
</comment>
<name>A0A2U1UZX9_9PROT</name>